<dbReference type="OrthoDB" id="5230984at2759"/>
<proteinExistence type="predicted"/>
<reference evidence="2 3" key="1">
    <citation type="submission" date="2019-03" db="EMBL/GenBank/DDBJ databases">
        <title>Draft genome sequence of Xylaria hypoxylon DSM 108379, a ubiquitous saprotrophic-parasitic fungi on hardwood.</title>
        <authorList>
            <person name="Buettner E."/>
            <person name="Leonhardt S."/>
            <person name="Gebauer A.M."/>
            <person name="Liers C."/>
            <person name="Hofrichter M."/>
            <person name="Kellner H."/>
        </authorList>
    </citation>
    <scope>NUCLEOTIDE SEQUENCE [LARGE SCALE GENOMIC DNA]</scope>
    <source>
        <strain evidence="2 3">DSM 108379</strain>
    </source>
</reference>
<protein>
    <submittedName>
        <fullName evidence="2">Uncharacterized protein</fullName>
    </submittedName>
</protein>
<evidence type="ECO:0000256" key="1">
    <source>
        <dbReference type="SAM" id="MobiDB-lite"/>
    </source>
</evidence>
<organism evidence="2 3">
    <name type="scientific">Xylaria hypoxylon</name>
    <dbReference type="NCBI Taxonomy" id="37992"/>
    <lineage>
        <taxon>Eukaryota</taxon>
        <taxon>Fungi</taxon>
        <taxon>Dikarya</taxon>
        <taxon>Ascomycota</taxon>
        <taxon>Pezizomycotina</taxon>
        <taxon>Sordariomycetes</taxon>
        <taxon>Xylariomycetidae</taxon>
        <taxon>Xylariales</taxon>
        <taxon>Xylariaceae</taxon>
        <taxon>Xylaria</taxon>
    </lineage>
</organism>
<dbReference type="EMBL" id="SKBN01000153">
    <property type="protein sequence ID" value="TGJ81784.1"/>
    <property type="molecule type" value="Genomic_DNA"/>
</dbReference>
<evidence type="ECO:0000313" key="2">
    <source>
        <dbReference type="EMBL" id="TGJ81784.1"/>
    </source>
</evidence>
<keyword evidence="3" id="KW-1185">Reference proteome</keyword>
<gene>
    <name evidence="2" type="ORF">E0Z10_g6958</name>
</gene>
<comment type="caution">
    <text evidence="2">The sequence shown here is derived from an EMBL/GenBank/DDBJ whole genome shotgun (WGS) entry which is preliminary data.</text>
</comment>
<dbReference type="AlphaFoldDB" id="A0A4Z0YCS4"/>
<sequence>MSQFGTLTSPNKNHRPFVNIEGQSIEKGNGEENMTSLPFANAPNGPRSLPNQTYTGNPDLVLANLQNPPRTSFGEPSPLHYSLKTALWVQNEIEMGKATLRPERSLESLYNEYPEKKLQEGIEPSTMNLAANIVLQLVNEAGYRWLDKWCPHLDLHEVFEGICVEDKETKLASKKFNVLPEAVDISTMKTTLAELYQQCQNVHSKDSGDVEFAKLMNLIDHGVVFLGALRDCKAKALLQETRSTFQWIPLSLDAKKDPILRQANAELKELNQKYKTSTPNGRDHSEALAQKRRIEELSILDTASEDFKLCRRTFENEMLERLCVLLASTNSSPP</sequence>
<evidence type="ECO:0000313" key="3">
    <source>
        <dbReference type="Proteomes" id="UP000297716"/>
    </source>
</evidence>
<dbReference type="Proteomes" id="UP000297716">
    <property type="component" value="Unassembled WGS sequence"/>
</dbReference>
<name>A0A4Z0YCS4_9PEZI</name>
<accession>A0A4Z0YCS4</accession>
<feature type="region of interest" description="Disordered" evidence="1">
    <location>
        <begin position="27"/>
        <end position="53"/>
    </location>
</feature>